<dbReference type="Pfam" id="PF00535">
    <property type="entry name" value="Glycos_transf_2"/>
    <property type="match status" value="1"/>
</dbReference>
<dbReference type="EMBL" id="CP136600">
    <property type="protein sequence ID" value="WOH36634.1"/>
    <property type="molecule type" value="Genomic_DNA"/>
</dbReference>
<dbReference type="GO" id="GO:0016757">
    <property type="term" value="F:glycosyltransferase activity"/>
    <property type="evidence" value="ECO:0007669"/>
    <property type="project" value="UniProtKB-KW"/>
</dbReference>
<dbReference type="InterPro" id="IPR029044">
    <property type="entry name" value="Nucleotide-diphossugar_trans"/>
</dbReference>
<dbReference type="InterPro" id="IPR001173">
    <property type="entry name" value="Glyco_trans_2-like"/>
</dbReference>
<dbReference type="Gene3D" id="3.90.550.10">
    <property type="entry name" value="Spore Coat Polysaccharide Biosynthesis Protein SpsA, Chain A"/>
    <property type="match status" value="1"/>
</dbReference>
<protein>
    <submittedName>
        <fullName evidence="2">Glycosyltransferase family A protein</fullName>
        <ecNumber evidence="2">2.4.-.-</ecNumber>
    </submittedName>
</protein>
<proteinExistence type="predicted"/>
<evidence type="ECO:0000259" key="1">
    <source>
        <dbReference type="Pfam" id="PF00535"/>
    </source>
</evidence>
<sequence>MASNNKHATIAVITCKRPAWLKRLLQALCKQIVSNNITLDILVVDNDCDLATKEVVIKLQKDSPHTIIYQTEPIKGIVAARNRCVTTFLASDSQFLFFIDDDEWPADESWAQKLLDRQALYQADIMTSHVISVGEEGTPYWAIDLIYGKNTHHEGDILTTYYTNNLLISRHVLEQVVPAFDARFATTGASDYHFALKCTRAGFSAFYTDAPVIEEFPKSRATIRWFLKRGFRSGIGYTRSHLFEEPKIKAIANCLFMCGIRILRGFGYCLLGLITRNKTKVINGLFRFSSAIGTIAGFFGIKHEEYKTIHGK</sequence>
<reference evidence="2 3" key="1">
    <citation type="submission" date="2023-09" db="EMBL/GenBank/DDBJ databases">
        <authorList>
            <person name="Qi X."/>
        </authorList>
    </citation>
    <scope>NUCLEOTIDE SEQUENCE [LARGE SCALE GENOMIC DNA]</scope>
    <source>
        <strain evidence="2 3">S1-1</strain>
    </source>
</reference>
<gene>
    <name evidence="2" type="ORF">RI844_14825</name>
</gene>
<feature type="domain" description="Glycosyltransferase 2-like" evidence="1">
    <location>
        <begin position="9"/>
        <end position="175"/>
    </location>
</feature>
<dbReference type="CDD" id="cd00761">
    <property type="entry name" value="Glyco_tranf_GTA_type"/>
    <property type="match status" value="1"/>
</dbReference>
<accession>A0ABZ0GLP1</accession>
<dbReference type="Proteomes" id="UP001301442">
    <property type="component" value="Chromosome"/>
</dbReference>
<name>A0ABZ0GLP1_9GAMM</name>
<dbReference type="PANTHER" id="PTHR43685:SF3">
    <property type="entry name" value="SLR2126 PROTEIN"/>
    <property type="match status" value="1"/>
</dbReference>
<dbReference type="EC" id="2.4.-.-" evidence="2"/>
<evidence type="ECO:0000313" key="3">
    <source>
        <dbReference type="Proteomes" id="UP001301442"/>
    </source>
</evidence>
<dbReference type="PANTHER" id="PTHR43685">
    <property type="entry name" value="GLYCOSYLTRANSFERASE"/>
    <property type="match status" value="1"/>
</dbReference>
<evidence type="ECO:0000313" key="2">
    <source>
        <dbReference type="EMBL" id="WOH36634.1"/>
    </source>
</evidence>
<organism evidence="2 3">
    <name type="scientific">Thalassotalea fonticola</name>
    <dbReference type="NCBI Taxonomy" id="3065649"/>
    <lineage>
        <taxon>Bacteria</taxon>
        <taxon>Pseudomonadati</taxon>
        <taxon>Pseudomonadota</taxon>
        <taxon>Gammaproteobacteria</taxon>
        <taxon>Alteromonadales</taxon>
        <taxon>Colwelliaceae</taxon>
        <taxon>Thalassotalea</taxon>
    </lineage>
</organism>
<dbReference type="InterPro" id="IPR050834">
    <property type="entry name" value="Glycosyltransf_2"/>
</dbReference>
<dbReference type="RefSeq" id="WP_348395446.1">
    <property type="nucleotide sequence ID" value="NZ_CP136600.1"/>
</dbReference>
<dbReference type="SUPFAM" id="SSF53448">
    <property type="entry name" value="Nucleotide-diphospho-sugar transferases"/>
    <property type="match status" value="1"/>
</dbReference>
<keyword evidence="2" id="KW-0808">Transferase</keyword>
<keyword evidence="3" id="KW-1185">Reference proteome</keyword>
<keyword evidence="2" id="KW-0328">Glycosyltransferase</keyword>